<keyword evidence="3" id="KW-1185">Reference proteome</keyword>
<protein>
    <recommendedName>
        <fullName evidence="1">GP-PDE domain-containing protein</fullName>
    </recommendedName>
</protein>
<accession>A0A292YCF3</accession>
<organism evidence="2 3">
    <name type="scientific">Effusibacillus lacus</name>
    <dbReference type="NCBI Taxonomy" id="1348429"/>
    <lineage>
        <taxon>Bacteria</taxon>
        <taxon>Bacillati</taxon>
        <taxon>Bacillota</taxon>
        <taxon>Bacilli</taxon>
        <taxon>Bacillales</taxon>
        <taxon>Alicyclobacillaceae</taxon>
        <taxon>Effusibacillus</taxon>
    </lineage>
</organism>
<dbReference type="PANTHER" id="PTHR46211">
    <property type="entry name" value="GLYCEROPHOSPHORYL DIESTER PHOSPHODIESTERASE"/>
    <property type="match status" value="1"/>
</dbReference>
<dbReference type="AlphaFoldDB" id="A0A292YCF3"/>
<dbReference type="SUPFAM" id="SSF51695">
    <property type="entry name" value="PLC-like phosphodiesterases"/>
    <property type="match status" value="1"/>
</dbReference>
<dbReference type="Pfam" id="PF03009">
    <property type="entry name" value="GDPD"/>
    <property type="match status" value="1"/>
</dbReference>
<gene>
    <name evidence="2" type="ORF">EFBL_0666</name>
</gene>
<proteinExistence type="predicted"/>
<evidence type="ECO:0000259" key="1">
    <source>
        <dbReference type="PROSITE" id="PS51704"/>
    </source>
</evidence>
<dbReference type="PROSITE" id="PS51704">
    <property type="entry name" value="GP_PDE"/>
    <property type="match status" value="1"/>
</dbReference>
<dbReference type="PANTHER" id="PTHR46211:SF1">
    <property type="entry name" value="GLYCEROPHOSPHODIESTER PHOSPHODIESTERASE, CYTOPLASMIC"/>
    <property type="match status" value="1"/>
</dbReference>
<name>A0A292YCF3_9BACL</name>
<dbReference type="EMBL" id="BDUF01000014">
    <property type="protein sequence ID" value="GAX89052.1"/>
    <property type="molecule type" value="Genomic_DNA"/>
</dbReference>
<dbReference type="GO" id="GO:0006629">
    <property type="term" value="P:lipid metabolic process"/>
    <property type="evidence" value="ECO:0007669"/>
    <property type="project" value="InterPro"/>
</dbReference>
<dbReference type="CDD" id="cd08563">
    <property type="entry name" value="GDPD_TtGDE_like"/>
    <property type="match status" value="1"/>
</dbReference>
<dbReference type="InterPro" id="IPR017946">
    <property type="entry name" value="PLC-like_Pdiesterase_TIM-brl"/>
</dbReference>
<evidence type="ECO:0000313" key="2">
    <source>
        <dbReference type="EMBL" id="GAX89052.1"/>
    </source>
</evidence>
<evidence type="ECO:0000313" key="3">
    <source>
        <dbReference type="Proteomes" id="UP000217785"/>
    </source>
</evidence>
<dbReference type="Gene3D" id="3.20.20.190">
    <property type="entry name" value="Phosphatidylinositol (PI) phosphodiesterase"/>
    <property type="match status" value="1"/>
</dbReference>
<dbReference type="InterPro" id="IPR030395">
    <property type="entry name" value="GP_PDE_dom"/>
</dbReference>
<reference evidence="3" key="1">
    <citation type="submission" date="2017-07" db="EMBL/GenBank/DDBJ databases">
        <title>Draft genome sequence of Effusibacillus lacus strain skLN1.</title>
        <authorList>
            <person name="Watanabe M."/>
            <person name="Kojima H."/>
            <person name="Fukui M."/>
        </authorList>
    </citation>
    <scope>NUCLEOTIDE SEQUENCE [LARGE SCALE GENOMIC DNA]</scope>
    <source>
        <strain evidence="3">skLN1</strain>
    </source>
</reference>
<comment type="caution">
    <text evidence="2">The sequence shown here is derived from an EMBL/GenBank/DDBJ whole genome shotgun (WGS) entry which is preliminary data.</text>
</comment>
<dbReference type="GO" id="GO:0008081">
    <property type="term" value="F:phosphoric diester hydrolase activity"/>
    <property type="evidence" value="ECO:0007669"/>
    <property type="project" value="InterPro"/>
</dbReference>
<dbReference type="OrthoDB" id="384721at2"/>
<sequence>MLIFGHRGSAGTHPENTMISFEEAARAGADGIELDIQLSKDGVPVVIHDEKLDRTTNGTGWVKDRTFYELKQLDAGAWFSDKFKGTRIPSLEEVLVWAQGNSLLINLELKTGIILYPQIEEKVIRLVEQYGLTGRVIISSFNHYSLVETRRIHRTIKTAILFSDGLYEPWKYAKTVEADGLHCHWPIAAYPVILDGAKQAGMPIRAYTVNDEARMREFMTNGVSAIFTDWPEKAVRIRRG</sequence>
<feature type="domain" description="GP-PDE" evidence="1">
    <location>
        <begin position="1"/>
        <end position="238"/>
    </location>
</feature>
<dbReference type="Proteomes" id="UP000217785">
    <property type="component" value="Unassembled WGS sequence"/>
</dbReference>